<dbReference type="AlphaFoldDB" id="A0A1N7PZT3"/>
<accession>A0A1N7PZT3</accession>
<organism evidence="2 3">
    <name type="scientific">Thalassolituus maritimus</name>
    <dbReference type="NCBI Taxonomy" id="484498"/>
    <lineage>
        <taxon>Bacteria</taxon>
        <taxon>Pseudomonadati</taxon>
        <taxon>Pseudomonadota</taxon>
        <taxon>Gammaproteobacteria</taxon>
        <taxon>Oceanospirillales</taxon>
        <taxon>Oceanospirillaceae</taxon>
        <taxon>Thalassolituus</taxon>
    </lineage>
</organism>
<protein>
    <recommendedName>
        <fullName evidence="4">DUF1461 domain-containing protein</fullName>
    </recommendedName>
</protein>
<dbReference type="Pfam" id="PF07314">
    <property type="entry name" value="Lit"/>
    <property type="match status" value="1"/>
</dbReference>
<proteinExistence type="predicted"/>
<dbReference type="EMBL" id="FTOH01000012">
    <property type="protein sequence ID" value="SIT16128.1"/>
    <property type="molecule type" value="Genomic_DNA"/>
</dbReference>
<feature type="transmembrane region" description="Helical" evidence="1">
    <location>
        <begin position="12"/>
        <end position="31"/>
    </location>
</feature>
<reference evidence="3" key="1">
    <citation type="submission" date="2017-01" db="EMBL/GenBank/DDBJ databases">
        <authorList>
            <person name="Varghese N."/>
            <person name="Submissions S."/>
        </authorList>
    </citation>
    <scope>NUCLEOTIDE SEQUENCE [LARGE SCALE GENOMIC DNA]</scope>
    <source>
        <strain evidence="3">DSM 24913</strain>
    </source>
</reference>
<dbReference type="RefSeq" id="WP_084189082.1">
    <property type="nucleotide sequence ID" value="NZ_FTOH01000012.1"/>
</dbReference>
<feature type="transmembrane region" description="Helical" evidence="1">
    <location>
        <begin position="210"/>
        <end position="232"/>
    </location>
</feature>
<keyword evidence="1" id="KW-0812">Transmembrane</keyword>
<keyword evidence="1" id="KW-0472">Membrane</keyword>
<evidence type="ECO:0008006" key="4">
    <source>
        <dbReference type="Google" id="ProtNLM"/>
    </source>
</evidence>
<keyword evidence="1" id="KW-1133">Transmembrane helix</keyword>
<dbReference type="OrthoDB" id="7836096at2"/>
<feature type="transmembrane region" description="Helical" evidence="1">
    <location>
        <begin position="155"/>
        <end position="179"/>
    </location>
</feature>
<dbReference type="STRING" id="484498.SAMN05421686_11272"/>
<sequence length="239" mass="26882">MRSTPAIQQSLWFIVLVSALLASLATSWMLHKPVDYGYGFWYDQMDIRGHIDRFGPKNRYIRGFDDLDREQHLHLFGGIVDAVHAQGEGLAELEFTDDRGRTKPLLREPEIVHLQDVANLIDVLSVAGAVSLLIAAIGTFMLVRRRIAIQWKQQGLLLGGLLAAVGLVLLIAGPTAVFYQLHVWIFPDDHQWFFYYQESLMSTMMKAPDLFGGIGATIGFVGLLIFVGYLSLVRRLLKI</sequence>
<dbReference type="Proteomes" id="UP000185639">
    <property type="component" value="Unassembled WGS sequence"/>
</dbReference>
<gene>
    <name evidence="2" type="ORF">SAMN05421686_11272</name>
</gene>
<evidence type="ECO:0000256" key="1">
    <source>
        <dbReference type="SAM" id="Phobius"/>
    </source>
</evidence>
<evidence type="ECO:0000313" key="3">
    <source>
        <dbReference type="Proteomes" id="UP000185639"/>
    </source>
</evidence>
<evidence type="ECO:0000313" key="2">
    <source>
        <dbReference type="EMBL" id="SIT16128.1"/>
    </source>
</evidence>
<keyword evidence="3" id="KW-1185">Reference proteome</keyword>
<dbReference type="InterPro" id="IPR010178">
    <property type="entry name" value="Lit"/>
</dbReference>
<feature type="transmembrane region" description="Helical" evidence="1">
    <location>
        <begin position="123"/>
        <end position="143"/>
    </location>
</feature>
<name>A0A1N7PZT3_9GAMM</name>